<keyword evidence="7" id="KW-0378">Hydrolase</keyword>
<dbReference type="EMBL" id="PIPR01000003">
    <property type="protein sequence ID" value="RUO39206.1"/>
    <property type="molecule type" value="Genomic_DNA"/>
</dbReference>
<dbReference type="EC" id="3.4.11.9" evidence="4"/>
<keyword evidence="14" id="KW-0031">Aminopeptidase</keyword>
<dbReference type="Gene3D" id="3.40.350.10">
    <property type="entry name" value="Creatinase/prolidase N-terminal domain"/>
    <property type="match status" value="1"/>
</dbReference>
<keyword evidence="6" id="KW-0479">Metal-binding</keyword>
<evidence type="ECO:0000256" key="7">
    <source>
        <dbReference type="ARBA" id="ARBA00022801"/>
    </source>
</evidence>
<dbReference type="PANTHER" id="PTHR43226">
    <property type="entry name" value="XAA-PRO AMINOPEPTIDASE 3"/>
    <property type="match status" value="1"/>
</dbReference>
<evidence type="ECO:0000256" key="4">
    <source>
        <dbReference type="ARBA" id="ARBA00012574"/>
    </source>
</evidence>
<keyword evidence="8" id="KW-0482">Metalloprotease</keyword>
<accession>A0A7Z7ESS6</accession>
<evidence type="ECO:0000256" key="6">
    <source>
        <dbReference type="ARBA" id="ARBA00022723"/>
    </source>
</evidence>
<evidence type="ECO:0000256" key="2">
    <source>
        <dbReference type="ARBA" id="ARBA00001936"/>
    </source>
</evidence>
<dbReference type="CDD" id="cd01087">
    <property type="entry name" value="Prolidase"/>
    <property type="match status" value="1"/>
</dbReference>
<evidence type="ECO:0000256" key="1">
    <source>
        <dbReference type="ARBA" id="ARBA00001424"/>
    </source>
</evidence>
<evidence type="ECO:0000313" key="15">
    <source>
        <dbReference type="Proteomes" id="UP000287766"/>
    </source>
</evidence>
<evidence type="ECO:0000256" key="5">
    <source>
        <dbReference type="ARBA" id="ARBA00022670"/>
    </source>
</evidence>
<sequence length="440" mass="48699">MSHIPKHEFKQRREQLLAFLRKQKHSAVALIPAAALQTRSRDTEYPFRQDSDFFYLTGFNEPDAVLVLAPDADEPVQLFCQPSDPHAEVWHGRRLGVERAVEALDVNAAYSIEQFEKLLPEILNGVHSVFYPHDKPQLHQQLQTAAAFLRSAPKKGYSAPVAWVDCNPQLASMRLIKSDNELAVMRRAAEISVLAHQRAMRSTQPGRYEYQVCADIQHEFAMHGALAPAYGIICGGGVNACILHYTENSDVLRDGDLLLIDAGAEYQGYAGDITRTFPVNGRFSDTQKALYEVVLAAQEAALATLKPGSSLPKAQDAAAQVITQGLIELGILKGSFAEHWDATSYRKFFIHGLGHWLGLDVHDVGTYDAAGKKRAFEPGMVLTVEPGIYIPPGMPDVDEKWHGIGIRIEDDCVITADGYENLTAGVPKTVAEIEQWMQNK</sequence>
<feature type="domain" description="Aminopeptidase P N-terminal" evidence="13">
    <location>
        <begin position="4"/>
        <end position="140"/>
    </location>
</feature>
<dbReference type="Pfam" id="PF00557">
    <property type="entry name" value="Peptidase_M24"/>
    <property type="match status" value="1"/>
</dbReference>
<proteinExistence type="inferred from homology"/>
<dbReference type="Pfam" id="PF05195">
    <property type="entry name" value="AMP_N"/>
    <property type="match status" value="1"/>
</dbReference>
<dbReference type="Gene3D" id="3.90.230.10">
    <property type="entry name" value="Creatinase/methionine aminopeptidase superfamily"/>
    <property type="match status" value="1"/>
</dbReference>
<dbReference type="InterPro" id="IPR029149">
    <property type="entry name" value="Creatin/AminoP/Spt16_N"/>
</dbReference>
<dbReference type="FunFam" id="3.90.230.10:FF:000002">
    <property type="entry name" value="Xaa-Pro aminopeptidase 3"/>
    <property type="match status" value="1"/>
</dbReference>
<evidence type="ECO:0000256" key="12">
    <source>
        <dbReference type="ARBA" id="ARBA00081411"/>
    </source>
</evidence>
<keyword evidence="9" id="KW-0464">Manganese</keyword>
<dbReference type="RefSeq" id="WP_169931470.1">
    <property type="nucleotide sequence ID" value="NZ_PIPR01000003.1"/>
</dbReference>
<comment type="caution">
    <text evidence="14">The sequence shown here is derived from an EMBL/GenBank/DDBJ whole genome shotgun (WGS) entry which is preliminary data.</text>
</comment>
<dbReference type="SMART" id="SM01011">
    <property type="entry name" value="AMP_N"/>
    <property type="match status" value="1"/>
</dbReference>
<dbReference type="InterPro" id="IPR001131">
    <property type="entry name" value="Peptidase_M24B_aminopep-P_CS"/>
</dbReference>
<evidence type="ECO:0000256" key="9">
    <source>
        <dbReference type="ARBA" id="ARBA00023211"/>
    </source>
</evidence>
<dbReference type="InterPro" id="IPR001714">
    <property type="entry name" value="Pept_M24_MAP"/>
</dbReference>
<keyword evidence="5" id="KW-0645">Protease</keyword>
<comment type="similarity">
    <text evidence="3">Belongs to the peptidase M24B family.</text>
</comment>
<dbReference type="SUPFAM" id="SSF53092">
    <property type="entry name" value="Creatinase/prolidase N-terminal domain"/>
    <property type="match status" value="1"/>
</dbReference>
<dbReference type="PROSITE" id="PS00491">
    <property type="entry name" value="PROLINE_PEPTIDASE"/>
    <property type="match status" value="1"/>
</dbReference>
<evidence type="ECO:0000256" key="10">
    <source>
        <dbReference type="ARBA" id="ARBA00069363"/>
    </source>
</evidence>
<evidence type="ECO:0000256" key="8">
    <source>
        <dbReference type="ARBA" id="ARBA00023049"/>
    </source>
</evidence>
<protein>
    <recommendedName>
        <fullName evidence="10">Xaa-Pro aminopeptidase</fullName>
        <ecNumber evidence="4">3.4.11.9</ecNumber>
    </recommendedName>
    <alternativeName>
        <fullName evidence="11">Aminopeptidase P II</fullName>
    </alternativeName>
    <alternativeName>
        <fullName evidence="12">X-Pro aminopeptidase</fullName>
    </alternativeName>
</protein>
<evidence type="ECO:0000256" key="3">
    <source>
        <dbReference type="ARBA" id="ARBA00008766"/>
    </source>
</evidence>
<evidence type="ECO:0000313" key="14">
    <source>
        <dbReference type="EMBL" id="RUO39206.1"/>
    </source>
</evidence>
<gene>
    <name evidence="14" type="ORF">CWE22_10660</name>
</gene>
<organism evidence="14 15">
    <name type="scientific">Pseudidiomarina aestuarii</name>
    <dbReference type="NCBI Taxonomy" id="624146"/>
    <lineage>
        <taxon>Bacteria</taxon>
        <taxon>Pseudomonadati</taxon>
        <taxon>Pseudomonadota</taxon>
        <taxon>Gammaproteobacteria</taxon>
        <taxon>Alteromonadales</taxon>
        <taxon>Idiomarinaceae</taxon>
        <taxon>Pseudidiomarina</taxon>
    </lineage>
</organism>
<dbReference type="GO" id="GO:0006508">
    <property type="term" value="P:proteolysis"/>
    <property type="evidence" value="ECO:0007669"/>
    <property type="project" value="UniProtKB-KW"/>
</dbReference>
<dbReference type="SUPFAM" id="SSF55920">
    <property type="entry name" value="Creatinase/aminopeptidase"/>
    <property type="match status" value="1"/>
</dbReference>
<dbReference type="GO" id="GO:0070006">
    <property type="term" value="F:metalloaminopeptidase activity"/>
    <property type="evidence" value="ECO:0007669"/>
    <property type="project" value="InterPro"/>
</dbReference>
<dbReference type="InterPro" id="IPR052433">
    <property type="entry name" value="X-Pro_dipept-like"/>
</dbReference>
<dbReference type="InterPro" id="IPR007865">
    <property type="entry name" value="Aminopep_P_N"/>
</dbReference>
<comment type="catalytic activity">
    <reaction evidence="1">
        <text>Release of any N-terminal amino acid, including proline, that is linked to proline, even from a dipeptide or tripeptide.</text>
        <dbReference type="EC" id="3.4.11.9"/>
    </reaction>
</comment>
<comment type="cofactor">
    <cofactor evidence="2">
        <name>Mn(2+)</name>
        <dbReference type="ChEBI" id="CHEBI:29035"/>
    </cofactor>
</comment>
<name>A0A7Z7ESS6_9GAMM</name>
<dbReference type="Proteomes" id="UP000287766">
    <property type="component" value="Unassembled WGS sequence"/>
</dbReference>
<dbReference type="NCBIfam" id="NF008131">
    <property type="entry name" value="PRK10879.1"/>
    <property type="match status" value="1"/>
</dbReference>
<keyword evidence="15" id="KW-1185">Reference proteome</keyword>
<evidence type="ECO:0000259" key="13">
    <source>
        <dbReference type="SMART" id="SM01011"/>
    </source>
</evidence>
<evidence type="ECO:0000256" key="11">
    <source>
        <dbReference type="ARBA" id="ARBA00075356"/>
    </source>
</evidence>
<dbReference type="GO" id="GO:0030145">
    <property type="term" value="F:manganese ion binding"/>
    <property type="evidence" value="ECO:0007669"/>
    <property type="project" value="InterPro"/>
</dbReference>
<dbReference type="InterPro" id="IPR036005">
    <property type="entry name" value="Creatinase/aminopeptidase-like"/>
</dbReference>
<dbReference type="PANTHER" id="PTHR43226:SF4">
    <property type="entry name" value="XAA-PRO AMINOPEPTIDASE 3"/>
    <property type="match status" value="1"/>
</dbReference>
<dbReference type="AlphaFoldDB" id="A0A7Z7ESS6"/>
<dbReference type="GO" id="GO:0005829">
    <property type="term" value="C:cytosol"/>
    <property type="evidence" value="ECO:0007669"/>
    <property type="project" value="TreeGrafter"/>
</dbReference>
<reference evidence="15" key="1">
    <citation type="journal article" date="2018" name="Front. Microbiol.">
        <title>Genome-Based Analysis Reveals the Taxonomy and Diversity of the Family Idiomarinaceae.</title>
        <authorList>
            <person name="Liu Y."/>
            <person name="Lai Q."/>
            <person name="Shao Z."/>
        </authorList>
    </citation>
    <scope>NUCLEOTIDE SEQUENCE [LARGE SCALE GENOMIC DNA]</scope>
    <source>
        <strain evidence="15">KYW314</strain>
    </source>
</reference>
<dbReference type="PRINTS" id="PR00599">
    <property type="entry name" value="MAPEPTIDASE"/>
</dbReference>
<dbReference type="InterPro" id="IPR000994">
    <property type="entry name" value="Pept_M24"/>
</dbReference>